<reference evidence="1" key="1">
    <citation type="journal article" date="2020" name="Stud. Mycol.">
        <title>101 Dothideomycetes genomes: a test case for predicting lifestyles and emergence of pathogens.</title>
        <authorList>
            <person name="Haridas S."/>
            <person name="Albert R."/>
            <person name="Binder M."/>
            <person name="Bloem J."/>
            <person name="Labutti K."/>
            <person name="Salamov A."/>
            <person name="Andreopoulos B."/>
            <person name="Baker S."/>
            <person name="Barry K."/>
            <person name="Bills G."/>
            <person name="Bluhm B."/>
            <person name="Cannon C."/>
            <person name="Castanera R."/>
            <person name="Culley D."/>
            <person name="Daum C."/>
            <person name="Ezra D."/>
            <person name="Gonzalez J."/>
            <person name="Henrissat B."/>
            <person name="Kuo A."/>
            <person name="Liang C."/>
            <person name="Lipzen A."/>
            <person name="Lutzoni F."/>
            <person name="Magnuson J."/>
            <person name="Mondo S."/>
            <person name="Nolan M."/>
            <person name="Ohm R."/>
            <person name="Pangilinan J."/>
            <person name="Park H.-J."/>
            <person name="Ramirez L."/>
            <person name="Alfaro M."/>
            <person name="Sun H."/>
            <person name="Tritt A."/>
            <person name="Yoshinaga Y."/>
            <person name="Zwiers L.-H."/>
            <person name="Turgeon B."/>
            <person name="Goodwin S."/>
            <person name="Spatafora J."/>
            <person name="Crous P."/>
            <person name="Grigoriev I."/>
        </authorList>
    </citation>
    <scope>NUCLEOTIDE SEQUENCE</scope>
    <source>
        <strain evidence="1">CBS 109.77</strain>
    </source>
</reference>
<gene>
    <name evidence="1" type="ORF">K505DRAFT_326373</name>
</gene>
<keyword evidence="2" id="KW-1185">Reference proteome</keyword>
<protein>
    <submittedName>
        <fullName evidence="1">Uncharacterized protein</fullName>
    </submittedName>
</protein>
<dbReference type="AlphaFoldDB" id="A0A6A6X789"/>
<organism evidence="1 2">
    <name type="scientific">Melanomma pulvis-pyrius CBS 109.77</name>
    <dbReference type="NCBI Taxonomy" id="1314802"/>
    <lineage>
        <taxon>Eukaryota</taxon>
        <taxon>Fungi</taxon>
        <taxon>Dikarya</taxon>
        <taxon>Ascomycota</taxon>
        <taxon>Pezizomycotina</taxon>
        <taxon>Dothideomycetes</taxon>
        <taxon>Pleosporomycetidae</taxon>
        <taxon>Pleosporales</taxon>
        <taxon>Melanommataceae</taxon>
        <taxon>Melanomma</taxon>
    </lineage>
</organism>
<evidence type="ECO:0000313" key="2">
    <source>
        <dbReference type="Proteomes" id="UP000799757"/>
    </source>
</evidence>
<sequence>MTTVVLPVGPLQNGCIGTVNFNTCDNKPEFNATSDYVTICCDGAIINTAWSLWSLSENISGKPWLLNDFACCERDIWDTPDITTCSEGTHQTALASLAGTNTDNFHFWTDTYLTGMAMTPRCAWFGIGAGEVTTVTAAVPTGAPDTTKVIDSSTTWPESGERSSVQSMREMVTDSSSSSARTIAVSTTASTSLGVNAIGSSSISASAQSTSDASRVRMSWGALLAISILLTASAI</sequence>
<dbReference type="OrthoDB" id="4773268at2759"/>
<proteinExistence type="predicted"/>
<dbReference type="Proteomes" id="UP000799757">
    <property type="component" value="Unassembled WGS sequence"/>
</dbReference>
<accession>A0A6A6X789</accession>
<name>A0A6A6X789_9PLEO</name>
<dbReference type="EMBL" id="MU001984">
    <property type="protein sequence ID" value="KAF2792138.1"/>
    <property type="molecule type" value="Genomic_DNA"/>
</dbReference>
<evidence type="ECO:0000313" key="1">
    <source>
        <dbReference type="EMBL" id="KAF2792138.1"/>
    </source>
</evidence>